<comment type="caution">
    <text evidence="2">The sequence shown here is derived from an EMBL/GenBank/DDBJ whole genome shotgun (WGS) entry which is preliminary data.</text>
</comment>
<evidence type="ECO:0000313" key="2">
    <source>
        <dbReference type="EMBL" id="CCI87912.1"/>
    </source>
</evidence>
<dbReference type="STRING" id="1423751.FC38_GL000907"/>
<accession>I7J3P6</accession>
<dbReference type="Proteomes" id="UP000009326">
    <property type="component" value="Unassembled WGS sequence"/>
</dbReference>
<dbReference type="AlphaFoldDB" id="I7J3P6"/>
<feature type="transmembrane region" description="Helical" evidence="1">
    <location>
        <begin position="71"/>
        <end position="89"/>
    </location>
</feature>
<dbReference type="EMBL" id="CAKC01000094">
    <property type="protein sequence ID" value="CCI87912.1"/>
    <property type="molecule type" value="Genomic_DNA"/>
</dbReference>
<gene>
    <name evidence="2" type="ORF">BN52_01120</name>
</gene>
<evidence type="ECO:0000313" key="3">
    <source>
        <dbReference type="Proteomes" id="UP000009326"/>
    </source>
</evidence>
<evidence type="ECO:0000256" key="1">
    <source>
        <dbReference type="SAM" id="Phobius"/>
    </source>
</evidence>
<sequence>MLARSHRICSIAIVEMGLLATNLVLKNPLPNLVILLATGIGSSLPDLDQYNSKASRKSIINFSLIFRHRGITHSLLGWILFSWGMYWLMNHVSTIRIEPNMVNNYWSCIWLGLVLGYFLHLLEDSFSNQGVDWLAPFIKRSGKPLFHYKVGGFAEQFMSTIAYLGIVVMSLYWVWIYLMPTI</sequence>
<feature type="transmembrane region" description="Helical" evidence="1">
    <location>
        <begin position="157"/>
        <end position="178"/>
    </location>
</feature>
<evidence type="ECO:0008006" key="4">
    <source>
        <dbReference type="Google" id="ProtNLM"/>
    </source>
</evidence>
<dbReference type="PANTHER" id="PTHR35531">
    <property type="entry name" value="INNER MEMBRANE PROTEIN YBCI-RELATED"/>
    <property type="match status" value="1"/>
</dbReference>
<organism evidence="2 3">
    <name type="scientific">Lactobacillus gigeriorum DSM 23908 = CRBIP 24.85</name>
    <dbReference type="NCBI Taxonomy" id="1423751"/>
    <lineage>
        <taxon>Bacteria</taxon>
        <taxon>Bacillati</taxon>
        <taxon>Bacillota</taxon>
        <taxon>Bacilli</taxon>
        <taxon>Lactobacillales</taxon>
        <taxon>Lactobacillaceae</taxon>
        <taxon>Lactobacillus</taxon>
    </lineage>
</organism>
<dbReference type="RefSeq" id="WP_008474269.1">
    <property type="nucleotide sequence ID" value="NZ_AYZO01000026.1"/>
</dbReference>
<dbReference type="PANTHER" id="PTHR35531:SF1">
    <property type="entry name" value="INNER MEMBRANE PROTEIN YBCI-RELATED"/>
    <property type="match status" value="1"/>
</dbReference>
<keyword evidence="1" id="KW-0472">Membrane</keyword>
<dbReference type="Pfam" id="PF04307">
    <property type="entry name" value="YdjM"/>
    <property type="match status" value="1"/>
</dbReference>
<keyword evidence="1" id="KW-1133">Transmembrane helix</keyword>
<dbReference type="InterPro" id="IPR007404">
    <property type="entry name" value="YdjM-like"/>
</dbReference>
<name>I7J3P6_9LACO</name>
<dbReference type="OrthoDB" id="5459053at2"/>
<protein>
    <recommendedName>
        <fullName evidence="4">Metal-dependent hydrolase</fullName>
    </recommendedName>
</protein>
<proteinExistence type="predicted"/>
<feature type="transmembrane region" description="Helical" evidence="1">
    <location>
        <begin position="101"/>
        <end position="119"/>
    </location>
</feature>
<keyword evidence="1" id="KW-0812">Transmembrane</keyword>
<reference evidence="2 3" key="1">
    <citation type="submission" date="2012-06" db="EMBL/GenBank/DDBJ databases">
        <title>Draft genome sequence of Lactobacillus gigeriorum CRBIP 24.85T, isolated from chicken crop.</title>
        <authorList>
            <person name="Cousin S."/>
            <person name="Ma L."/>
            <person name="Creno S."/>
            <person name="Clermont D."/>
            <person name="Loux V."/>
            <person name="Bizet C."/>
            <person name="Bouchier C."/>
        </authorList>
    </citation>
    <scope>NUCLEOTIDE SEQUENCE [LARGE SCALE GENOMIC DNA]</scope>
    <source>
        <strain evidence="3">CRBIP 24.85T</strain>
    </source>
</reference>